<keyword evidence="8 15" id="KW-0426">Late protein</keyword>
<dbReference type="GO" id="GO:0046718">
    <property type="term" value="P:symbiont entry into host cell"/>
    <property type="evidence" value="ECO:0007669"/>
    <property type="project" value="UniProtKB-KW"/>
</dbReference>
<keyword evidence="4 15" id="KW-1048">Host nucleus</keyword>
<evidence type="ECO:0000256" key="7">
    <source>
        <dbReference type="ARBA" id="ARBA00022844"/>
    </source>
</evidence>
<keyword evidence="9 15" id="KW-1177">Microtubular inwards viral transport</keyword>
<evidence type="ECO:0000256" key="15">
    <source>
        <dbReference type="HAMAP-Rule" id="MF_04003"/>
    </source>
</evidence>
<dbReference type="InterPro" id="IPR000784">
    <property type="entry name" value="Late_L2"/>
</dbReference>
<dbReference type="GO" id="GO:0075732">
    <property type="term" value="P:viral penetration into host nucleus"/>
    <property type="evidence" value="ECO:0007669"/>
    <property type="project" value="UniProtKB-KW"/>
</dbReference>
<accession>A0A2D2AM84</accession>
<organism evidence="16">
    <name type="scientific">Gammapapillomavirus 24</name>
    <dbReference type="NCBI Taxonomy" id="1961681"/>
    <lineage>
        <taxon>Viruses</taxon>
        <taxon>Monodnaviria</taxon>
        <taxon>Shotokuvirae</taxon>
        <taxon>Cossaviricota</taxon>
        <taxon>Papovaviricetes</taxon>
        <taxon>Zurhausenvirales</taxon>
        <taxon>Papillomaviridae</taxon>
        <taxon>Firstpapillomavirinae</taxon>
        <taxon>Gammapapillomavirus</taxon>
    </lineage>
</organism>
<dbReference type="GO" id="GO:0003677">
    <property type="term" value="F:DNA binding"/>
    <property type="evidence" value="ECO:0007669"/>
    <property type="project" value="UniProtKB-UniRule"/>
</dbReference>
<evidence type="ECO:0000313" key="16">
    <source>
        <dbReference type="EMBL" id="ATQ38572.1"/>
    </source>
</evidence>
<sequence length="533" mass="58043">MTSRAKRVKRDSVENLYRQCKLTGQCPDDVINKVEGNTLADRLLKILGSVIYLGGLGIGTGRGTGGATGYRPIGATTPRVTDSIPVRPTVPVDPLVPTDILPIDPGGPSIVPLTDSGVPEDIVIETGGTTVSSGPTDPAVITEVDPISDVTGVEGQPTIVTNEDESIAVLDVQPSTPAPKKVTVGGRVTSGGYAEPAILYPIPESSSVDFTVFVDAQISGDTIGAENISLQDFNEVQQFDIEDLGPRTSTPEQRINRAFQRARDLYNRHISQIRTRNLDFLGPVSRAIQFDFENPAFDGDVTLQFEQDVRNVTAAPDADFRDVITMHRPRYSTTDTGRIRVSRLGRRGTIQTRSGAQIGQNVHIYFDVSSIGSDATDAIELSTLGQHSGDTAIVDGLAESTFINPLENADTTYTEEDLLDNQIEDFNGLHLTLSSSGRRGQVYSVPTIPPGTTLRVFVDDYGKDLFVSYPVSHSETDVLVPNHDAHPLEPPIILDFESNDYYLHPSLWSRRRKRKLSDIYDFFADGSVDATEW</sequence>
<keyword evidence="14 15" id="KW-1160">Virus entry into host cell</keyword>
<evidence type="ECO:0000256" key="13">
    <source>
        <dbReference type="ARBA" id="ARBA00023157"/>
    </source>
</evidence>
<evidence type="ECO:0000256" key="6">
    <source>
        <dbReference type="ARBA" id="ARBA00022812"/>
    </source>
</evidence>
<proteinExistence type="inferred from homology"/>
<name>A0A2D2AM84_9PAPI</name>
<evidence type="ECO:0000256" key="11">
    <source>
        <dbReference type="ARBA" id="ARBA00023120"/>
    </source>
</evidence>
<evidence type="ECO:0000256" key="1">
    <source>
        <dbReference type="ARBA" id="ARBA00022524"/>
    </source>
</evidence>
<keyword evidence="10" id="KW-1039">Host endosome</keyword>
<protein>
    <recommendedName>
        <fullName evidence="15">Minor capsid protein L2</fullName>
    </recommendedName>
</protein>
<comment type="function">
    <text evidence="15">Minor protein of the capsid that localizes along the inner surface of the virion, within the central cavities beneath the L1 pentamers. Plays a role in capsid stabilization through interaction with the major capsid protein L1. Once the virion enters the host cell, L2 escorts the genomic DNA into the nucleus by promoting escape from the endosomal compartments and traffic through the host Golgi network. Mechanistically, the C-terminus of L2 possesses a cell-penetrating peptide that protudes from the host endosome, interacts with host cytoplasmic retromer cargo and thereby mediates the capsid delivery to the host trans-Golgi network. Plays a role through its interaction with host dynein in the intracellular microtubule-dependent transport of viral capsid toward the nucleus. Mediates the viral genome import into the nucleus through binding to host importins. Once within the nucleus, L2 localizes viral genomes to host PML bodies in order to activate early gene expression for establishment of infection. Later on, promotes late gene expression by interacting with the viral E2 protein and by inhibiting its transcriptional activation functions. During virion assembly, encapsidates the genome by direct interaction with the viral DNA.</text>
</comment>
<dbReference type="GO" id="GO:0042025">
    <property type="term" value="C:host cell nucleus"/>
    <property type="evidence" value="ECO:0007669"/>
    <property type="project" value="UniProtKB-SubCell"/>
</dbReference>
<dbReference type="Proteomes" id="UP000290324">
    <property type="component" value="Segment"/>
</dbReference>
<comment type="caution">
    <text evidence="15">Lacks conserved residue(s) required for the propagation of feature annotation.</text>
</comment>
<keyword evidence="2 15" id="KW-0597">Phosphoprotein</keyword>
<dbReference type="GO" id="GO:0005198">
    <property type="term" value="F:structural molecule activity"/>
    <property type="evidence" value="ECO:0007669"/>
    <property type="project" value="UniProtKB-UniRule"/>
</dbReference>
<keyword evidence="7 15" id="KW-0946">Virion</keyword>
<keyword evidence="3 15" id="KW-0167">Capsid protein</keyword>
<evidence type="ECO:0000256" key="4">
    <source>
        <dbReference type="ARBA" id="ARBA00022562"/>
    </source>
</evidence>
<evidence type="ECO:0000256" key="12">
    <source>
        <dbReference type="ARBA" id="ARBA00023125"/>
    </source>
</evidence>
<dbReference type="GO" id="GO:0075521">
    <property type="term" value="P:microtubule-dependent intracellular transport of viral material towards nucleus"/>
    <property type="evidence" value="ECO:0007669"/>
    <property type="project" value="UniProtKB-UniRule"/>
</dbReference>
<evidence type="ECO:0000256" key="3">
    <source>
        <dbReference type="ARBA" id="ARBA00022561"/>
    </source>
</evidence>
<dbReference type="GO" id="GO:0019028">
    <property type="term" value="C:viral capsid"/>
    <property type="evidence" value="ECO:0007669"/>
    <property type="project" value="UniProtKB-UniRule"/>
</dbReference>
<dbReference type="Pfam" id="PF00513">
    <property type="entry name" value="Late_protein_L2"/>
    <property type="match status" value="1"/>
</dbReference>
<keyword evidence="12 15" id="KW-0238">DNA-binding</keyword>
<keyword evidence="13 15" id="KW-1015">Disulfide bond</keyword>
<evidence type="ECO:0000256" key="2">
    <source>
        <dbReference type="ARBA" id="ARBA00022553"/>
    </source>
</evidence>
<evidence type="ECO:0000256" key="8">
    <source>
        <dbReference type="ARBA" id="ARBA00022921"/>
    </source>
</evidence>
<keyword evidence="1 15" id="KW-1163">Viral penetration into host nucleus</keyword>
<keyword evidence="5 15" id="KW-0945">Host-virus interaction</keyword>
<dbReference type="HAMAP" id="MF_04003">
    <property type="entry name" value="PPV_L2"/>
    <property type="match status" value="1"/>
</dbReference>
<keyword evidence="6" id="KW-1040">Host Golgi apparatus</keyword>
<dbReference type="GO" id="GO:0043657">
    <property type="term" value="C:host cell"/>
    <property type="evidence" value="ECO:0007669"/>
    <property type="project" value="GOC"/>
</dbReference>
<keyword evidence="11 15" id="KW-1176">Cytoplasmic inwards viral transport</keyword>
<gene>
    <name evidence="15 16" type="primary">L2</name>
</gene>
<reference evidence="16" key="1">
    <citation type="journal article" date="2018" name="MSphere">
        <title>Metagenomic Discovery of 83 New Human Papillomavirus Types in Patients with Immunodeficiency.</title>
        <authorList>
            <person name="Pastrana D.V."/>
            <person name="Peretti A."/>
            <person name="Welch N.L."/>
            <person name="Borgogna C."/>
            <person name="Olivero C."/>
            <person name="Badolato R."/>
            <person name="Notarangelo L.D."/>
            <person name="Gariglio M."/>
            <person name="FitzGerald P.C."/>
            <person name="McIntosh C.E."/>
            <person name="Reeves J."/>
            <person name="Starrett G.J."/>
            <person name="Bliskovsky V."/>
            <person name="Velez D."/>
            <person name="Brownell I."/>
            <person name="Yarchoan R."/>
            <person name="Wyvill K.M."/>
            <person name="Uldrick T.S."/>
            <person name="Maldarelli F."/>
            <person name="Lisco A."/>
            <person name="Sereti I."/>
            <person name="Gonzalez C.M."/>
            <person name="Androphy E.J."/>
            <person name="McBride A.A."/>
            <person name="Van Doorslaer K."/>
            <person name="Garcia F."/>
            <person name="Dvoretzky I."/>
            <person name="Liu J.S."/>
            <person name="Han J."/>
            <person name="Murphy P.M."/>
            <person name="McDermott D.H."/>
            <person name="Buck C.B."/>
        </authorList>
    </citation>
    <scope>NUCLEOTIDE SEQUENCE</scope>
    <source>
        <strain evidence="16">Gamma24_EV06c107</strain>
    </source>
</reference>
<evidence type="ECO:0000256" key="9">
    <source>
        <dbReference type="ARBA" id="ARBA00022952"/>
    </source>
</evidence>
<feature type="disulfide bond" evidence="15">
    <location>
        <begin position="20"/>
        <end position="26"/>
    </location>
</feature>
<comment type="PTM">
    <text evidence="15">Highly phosphorylated.</text>
</comment>
<comment type="subunit">
    <text evidence="15">Interacts with major capsid protein L1. Interacts with E2; this interaction inhibits E2 transcriptional activity but not the DNA replication function E2. Interacts with host HSPA8; this interaction is required for L2 nuclear translocation. Interacts with host importins KPNB2 and KPNB3. Forms a complex with importin alpha2-beta1 heterodimers via interaction with the importin alpha2 adapter. Interacts with host DYNLT1; this interaction is essential for virus intracellular transport during entry. Interacts (via C-terminus) with host retromer subunits VPS35 AND VPS29.</text>
</comment>
<evidence type="ECO:0000256" key="14">
    <source>
        <dbReference type="ARBA" id="ARBA00023296"/>
    </source>
</evidence>
<comment type="subcellular location">
    <subcellularLocation>
        <location evidence="15">Virion</location>
    </subcellularLocation>
    <subcellularLocation>
        <location evidence="15">Host nucleus</location>
    </subcellularLocation>
</comment>
<evidence type="ECO:0000256" key="10">
    <source>
        <dbReference type="ARBA" id="ARBA00023046"/>
    </source>
</evidence>
<evidence type="ECO:0000256" key="5">
    <source>
        <dbReference type="ARBA" id="ARBA00022581"/>
    </source>
</evidence>
<dbReference type="EMBL" id="MF588747">
    <property type="protein sequence ID" value="ATQ38572.1"/>
    <property type="molecule type" value="Genomic_DNA"/>
</dbReference>
<comment type="similarity">
    <text evidence="15">Belongs to the papillomaviridae L2 protein family.</text>
</comment>